<sequence>MNALGLVEVVGFSTAVYVADSMVKTADITISRLERTKGAGWMTIYVNGDVGAVQAAVSDGQAMAEAADKFVTAKVIARPTDELGKFITKKSATKVAPKIEPKTTKTESKSSKNKK</sequence>
<feature type="region of interest" description="Disordered" evidence="4">
    <location>
        <begin position="93"/>
        <end position="115"/>
    </location>
</feature>
<evidence type="ECO:0000259" key="5">
    <source>
        <dbReference type="PROSITE" id="PS51930"/>
    </source>
</evidence>
<feature type="domain" description="BMC" evidence="5">
    <location>
        <begin position="3"/>
        <end position="88"/>
    </location>
</feature>
<organism evidence="6 8">
    <name type="scientific">Latilactobacillus curvatus</name>
    <name type="common">Lactobacillus curvatus</name>
    <dbReference type="NCBI Taxonomy" id="28038"/>
    <lineage>
        <taxon>Bacteria</taxon>
        <taxon>Bacillati</taxon>
        <taxon>Bacillota</taxon>
        <taxon>Bacilli</taxon>
        <taxon>Lactobacillales</taxon>
        <taxon>Lactobacillaceae</taxon>
        <taxon>Latilactobacillus</taxon>
    </lineage>
</organism>
<comment type="similarity">
    <text evidence="3">Belongs to the bacterial microcompartments protein family.</text>
</comment>
<accession>A0A0B2XKN6</accession>
<dbReference type="InterPro" id="IPR037233">
    <property type="entry name" value="CcmK-like_sf"/>
</dbReference>
<dbReference type="PROSITE" id="PS51930">
    <property type="entry name" value="BMC_2"/>
    <property type="match status" value="1"/>
</dbReference>
<evidence type="ECO:0000313" key="6">
    <source>
        <dbReference type="EMBL" id="ASN59243.1"/>
    </source>
</evidence>
<evidence type="ECO:0000313" key="9">
    <source>
        <dbReference type="Proteomes" id="UP000257607"/>
    </source>
</evidence>
<dbReference type="AlphaFoldDB" id="A0A0B2XKN6"/>
<dbReference type="PANTHER" id="PTHR33941">
    <property type="entry name" value="PROPANEDIOL UTILIZATION PROTEIN PDUA"/>
    <property type="match status" value="1"/>
</dbReference>
<evidence type="ECO:0000256" key="2">
    <source>
        <dbReference type="ARBA" id="ARBA00024446"/>
    </source>
</evidence>
<dbReference type="Proteomes" id="UP000199749">
    <property type="component" value="Chromosome"/>
</dbReference>
<evidence type="ECO:0000313" key="8">
    <source>
        <dbReference type="Proteomes" id="UP000199749"/>
    </source>
</evidence>
<feature type="compositionally biased region" description="Basic and acidic residues" evidence="4">
    <location>
        <begin position="97"/>
        <end position="115"/>
    </location>
</feature>
<reference evidence="7 9" key="2">
    <citation type="submission" date="2018-07" db="EMBL/GenBank/DDBJ databases">
        <title>Lactobacillus curvatus genome sequence.</title>
        <authorList>
            <person name="Prechtl R."/>
        </authorList>
    </citation>
    <scope>NUCLEOTIDE SEQUENCE [LARGE SCALE GENOMIC DNA]</scope>
    <source>
        <strain evidence="7 9">TMW 1.1928</strain>
    </source>
</reference>
<dbReference type="InterPro" id="IPR044872">
    <property type="entry name" value="CcmK/CsoS1_BMC"/>
</dbReference>
<dbReference type="EMBL" id="CP022474">
    <property type="protein sequence ID" value="ASN59243.1"/>
    <property type="molecule type" value="Genomic_DNA"/>
</dbReference>
<evidence type="ECO:0000256" key="4">
    <source>
        <dbReference type="SAM" id="MobiDB-lite"/>
    </source>
</evidence>
<proteinExistence type="inferred from homology"/>
<dbReference type="InterPro" id="IPR050575">
    <property type="entry name" value="BMC_shell"/>
</dbReference>
<reference evidence="6 8" key="1">
    <citation type="submission" date="2017-07" db="EMBL/GenBank/DDBJ databases">
        <title>Lactobacillus curvatus MRS6 whole genome.</title>
        <authorList>
            <person name="Jans C."/>
            <person name="Lagler S."/>
            <person name="Lacroix C."/>
            <person name="Meile L."/>
            <person name="Stevens M.J.A."/>
        </authorList>
    </citation>
    <scope>NUCLEOTIDE SEQUENCE [LARGE SCALE GENOMIC DNA]</scope>
    <source>
        <strain evidence="6 8">MRS6</strain>
    </source>
</reference>
<dbReference type="Pfam" id="PF00936">
    <property type="entry name" value="BMC"/>
    <property type="match status" value="1"/>
</dbReference>
<dbReference type="SUPFAM" id="SSF143414">
    <property type="entry name" value="CcmK-like"/>
    <property type="match status" value="1"/>
</dbReference>
<dbReference type="InterPro" id="IPR000249">
    <property type="entry name" value="BMC_dom"/>
</dbReference>
<evidence type="ECO:0000256" key="1">
    <source>
        <dbReference type="ARBA" id="ARBA00024322"/>
    </source>
</evidence>
<comment type="subcellular location">
    <subcellularLocation>
        <location evidence="1">Bacterial microcompartment</location>
    </subcellularLocation>
</comment>
<name>A0A0B2XKN6_LATCU</name>
<protein>
    <submittedName>
        <fullName evidence="6">BMC domain-containing protein</fullName>
    </submittedName>
</protein>
<dbReference type="GO" id="GO:0031469">
    <property type="term" value="C:bacterial microcompartment"/>
    <property type="evidence" value="ECO:0007669"/>
    <property type="project" value="UniProtKB-SubCell"/>
</dbReference>
<evidence type="ECO:0000256" key="3">
    <source>
        <dbReference type="PROSITE-ProRule" id="PRU01278"/>
    </source>
</evidence>
<dbReference type="RefSeq" id="WP_076787126.1">
    <property type="nucleotide sequence ID" value="NZ_CABIVZ010000017.1"/>
</dbReference>
<dbReference type="Proteomes" id="UP000257607">
    <property type="component" value="Chromosome"/>
</dbReference>
<dbReference type="Gene3D" id="3.30.70.1710">
    <property type="match status" value="1"/>
</dbReference>
<dbReference type="SMART" id="SM00877">
    <property type="entry name" value="BMC"/>
    <property type="match status" value="1"/>
</dbReference>
<dbReference type="EMBL" id="CP031003">
    <property type="protein sequence ID" value="AXN34965.1"/>
    <property type="molecule type" value="Genomic_DNA"/>
</dbReference>
<gene>
    <name evidence="6" type="ORF">CG419_00705</name>
    <name evidence="7" type="ORF">DT351_00605</name>
</gene>
<evidence type="ECO:0000313" key="7">
    <source>
        <dbReference type="EMBL" id="AXN34965.1"/>
    </source>
</evidence>
<keyword evidence="2" id="KW-1283">Bacterial microcompartment</keyword>
<dbReference type="PANTHER" id="PTHR33941:SF11">
    <property type="entry name" value="BACTERIAL MICROCOMPARTMENT SHELL PROTEIN PDUJ"/>
    <property type="match status" value="1"/>
</dbReference>